<feature type="domain" description="DUF7684" evidence="1">
    <location>
        <begin position="2"/>
        <end position="80"/>
    </location>
</feature>
<accession>A0ABT5L2Z3</accession>
<proteinExistence type="predicted"/>
<name>A0ABT5L2Z3_9ALTE</name>
<organism evidence="2 3">
    <name type="scientific">Alteromonas gilva</name>
    <dbReference type="NCBI Taxonomy" id="2987522"/>
    <lineage>
        <taxon>Bacteria</taxon>
        <taxon>Pseudomonadati</taxon>
        <taxon>Pseudomonadota</taxon>
        <taxon>Gammaproteobacteria</taxon>
        <taxon>Alteromonadales</taxon>
        <taxon>Alteromonadaceae</taxon>
        <taxon>Alteromonas/Salinimonas group</taxon>
        <taxon>Alteromonas</taxon>
    </lineage>
</organism>
<dbReference type="RefSeq" id="WP_273640673.1">
    <property type="nucleotide sequence ID" value="NZ_JAQQXP010000001.1"/>
</dbReference>
<sequence length="97" mass="11594">MKPSKVIIATDKEYSEDYEYILEKLFFRKIELFCTWGKHCGQWETAMDLYVTDPERYDESHHITTTSHNDESFDDVMNMAELWFTENGNNEVETIKL</sequence>
<dbReference type="InterPro" id="IPR056101">
    <property type="entry name" value="DUF7684"/>
</dbReference>
<evidence type="ECO:0000313" key="2">
    <source>
        <dbReference type="EMBL" id="MDC8831402.1"/>
    </source>
</evidence>
<reference evidence="2 3" key="1">
    <citation type="submission" date="2022-10" db="EMBL/GenBank/DDBJ databases">
        <title>Alteromonas sp. chi3 Genome sequencing.</title>
        <authorList>
            <person name="Park S."/>
        </authorList>
    </citation>
    <scope>NUCLEOTIDE SEQUENCE [LARGE SCALE GENOMIC DNA]</scope>
    <source>
        <strain evidence="3">chi3</strain>
    </source>
</reference>
<dbReference type="EMBL" id="JAQQXP010000001">
    <property type="protein sequence ID" value="MDC8831402.1"/>
    <property type="molecule type" value="Genomic_DNA"/>
</dbReference>
<protein>
    <recommendedName>
        <fullName evidence="1">DUF7684 domain-containing protein</fullName>
    </recommendedName>
</protein>
<dbReference type="Pfam" id="PF24733">
    <property type="entry name" value="DUF7684"/>
    <property type="match status" value="1"/>
</dbReference>
<evidence type="ECO:0000259" key="1">
    <source>
        <dbReference type="Pfam" id="PF24733"/>
    </source>
</evidence>
<comment type="caution">
    <text evidence="2">The sequence shown here is derived from an EMBL/GenBank/DDBJ whole genome shotgun (WGS) entry which is preliminary data.</text>
</comment>
<dbReference type="Proteomes" id="UP001218788">
    <property type="component" value="Unassembled WGS sequence"/>
</dbReference>
<gene>
    <name evidence="2" type="ORF">OIK42_11590</name>
</gene>
<evidence type="ECO:0000313" key="3">
    <source>
        <dbReference type="Proteomes" id="UP001218788"/>
    </source>
</evidence>
<keyword evidence="3" id="KW-1185">Reference proteome</keyword>